<evidence type="ECO:0008006" key="3">
    <source>
        <dbReference type="Google" id="ProtNLM"/>
    </source>
</evidence>
<dbReference type="InterPro" id="IPR029044">
    <property type="entry name" value="Nucleotide-diphossugar_trans"/>
</dbReference>
<organism evidence="1 2">
    <name type="scientific">Pedobacter riviphilus</name>
    <dbReference type="NCBI Taxonomy" id="2766984"/>
    <lineage>
        <taxon>Bacteria</taxon>
        <taxon>Pseudomonadati</taxon>
        <taxon>Bacteroidota</taxon>
        <taxon>Sphingobacteriia</taxon>
        <taxon>Sphingobacteriales</taxon>
        <taxon>Sphingobacteriaceae</taxon>
        <taxon>Pedobacter</taxon>
    </lineage>
</organism>
<proteinExistence type="predicted"/>
<evidence type="ECO:0000313" key="1">
    <source>
        <dbReference type="EMBL" id="QNR85303.1"/>
    </source>
</evidence>
<dbReference type="RefSeq" id="WP_190327790.1">
    <property type="nucleotide sequence ID" value="NZ_CP061171.1"/>
</dbReference>
<accession>A0ABX6TK42</accession>
<dbReference type="SUPFAM" id="SSF53448">
    <property type="entry name" value="Nucleotide-diphospho-sugar transferases"/>
    <property type="match status" value="1"/>
</dbReference>
<evidence type="ECO:0000313" key="2">
    <source>
        <dbReference type="Proteomes" id="UP000516439"/>
    </source>
</evidence>
<dbReference type="EMBL" id="CP061171">
    <property type="protein sequence ID" value="QNR85303.1"/>
    <property type="molecule type" value="Genomic_DNA"/>
</dbReference>
<dbReference type="Pfam" id="PF04488">
    <property type="entry name" value="Gly_transf_sug"/>
    <property type="match status" value="1"/>
</dbReference>
<name>A0ABX6TK42_9SPHI</name>
<dbReference type="Proteomes" id="UP000516439">
    <property type="component" value="Chromosome"/>
</dbReference>
<sequence length="272" mass="32160">MEEIHLNPIHLFWIGQKLSPIEILCCKSCLQNGMTPILWCYEDIEDVPNGVIIKDANALMTKETVDYYVHNLKLPIPNISDLFRYQLLHQIGGIYSDTDIIFTENIYKIDKDEFFCSTFEYNKGIEANGCLMKLNQASQVSSYLVNEARLRLDKFITNGGEIDYCEFGPFIVQKCAEILNVEILDYDVVNPISWRWVNKIIAYKKFDKVFHFKLIVRKLMPFLYESRGYFITKNTKAIHLCHEMWNTYRINKFEKMNLLCLYEKLKKKFDHQ</sequence>
<reference evidence="1 2" key="1">
    <citation type="submission" date="2020-09" db="EMBL/GenBank/DDBJ databases">
        <title>Pedobacter sp. SW-16 isolated from soil near Yeocheon.</title>
        <authorList>
            <person name="Im H.S."/>
            <person name="Joung Y."/>
            <person name="Lee S.-S."/>
        </authorList>
    </citation>
    <scope>NUCLEOTIDE SEQUENCE [LARGE SCALE GENOMIC DNA]</scope>
    <source>
        <strain evidence="1 2">SW-16</strain>
    </source>
</reference>
<gene>
    <name evidence="1" type="ORF">H9N25_02095</name>
</gene>
<keyword evidence="2" id="KW-1185">Reference proteome</keyword>
<protein>
    <recommendedName>
        <fullName evidence="3">Glycosyltransferase sugar-binding region containing DXD motif-containing protein</fullName>
    </recommendedName>
</protein>
<dbReference type="InterPro" id="IPR007577">
    <property type="entry name" value="GlycoTrfase_DXD_sugar-bd_CS"/>
</dbReference>
<dbReference type="Gene3D" id="3.90.550.20">
    <property type="match status" value="1"/>
</dbReference>